<dbReference type="EMBL" id="NAJO01000063">
    <property type="protein sequence ID" value="OQN96658.1"/>
    <property type="molecule type" value="Genomic_DNA"/>
</dbReference>
<dbReference type="Proteomes" id="UP000192596">
    <property type="component" value="Unassembled WGS sequence"/>
</dbReference>
<feature type="compositionally biased region" description="Basic and acidic residues" evidence="1">
    <location>
        <begin position="191"/>
        <end position="201"/>
    </location>
</feature>
<evidence type="ECO:0000313" key="3">
    <source>
        <dbReference type="Proteomes" id="UP000192596"/>
    </source>
</evidence>
<name>A0A1V8SBT7_9PEZI</name>
<protein>
    <submittedName>
        <fullName evidence="2">Uncharacterized protein</fullName>
    </submittedName>
</protein>
<accession>A0A1V8SBT7</accession>
<proteinExistence type="predicted"/>
<sequence length="243" mass="26494">MPPASTTATSTSSTAITSKQSASSITTPMLDVLDLNHPTWLEVASPVLPPATKIPLQWSDINPLRADELRIWREPIDDSQLPDPDRSLQTQSDAVLSSLDAEEGMSVGVESGAAFYRGSDSTRASQLRAETVIVRSVDPTHVALDASSETLAAQTPRTVEGPRAVATLTNANNTFPTNTGKAKKRQLLTGYKKEQHSDKNQRKVTSHKTKTTVAREFPTENHATHVNAGDYLQYQDFYFDDDG</sequence>
<organism evidence="2 3">
    <name type="scientific">Cryoendolithus antarcticus</name>
    <dbReference type="NCBI Taxonomy" id="1507870"/>
    <lineage>
        <taxon>Eukaryota</taxon>
        <taxon>Fungi</taxon>
        <taxon>Dikarya</taxon>
        <taxon>Ascomycota</taxon>
        <taxon>Pezizomycotina</taxon>
        <taxon>Dothideomycetes</taxon>
        <taxon>Dothideomycetidae</taxon>
        <taxon>Cladosporiales</taxon>
        <taxon>Cladosporiaceae</taxon>
        <taxon>Cryoendolithus</taxon>
    </lineage>
</organism>
<evidence type="ECO:0000256" key="1">
    <source>
        <dbReference type="SAM" id="MobiDB-lite"/>
    </source>
</evidence>
<evidence type="ECO:0000313" key="2">
    <source>
        <dbReference type="EMBL" id="OQN96658.1"/>
    </source>
</evidence>
<feature type="region of interest" description="Disordered" evidence="1">
    <location>
        <begin position="1"/>
        <end position="24"/>
    </location>
</feature>
<comment type="caution">
    <text evidence="2">The sequence shown here is derived from an EMBL/GenBank/DDBJ whole genome shotgun (WGS) entry which is preliminary data.</text>
</comment>
<feature type="region of interest" description="Disordered" evidence="1">
    <location>
        <begin position="190"/>
        <end position="210"/>
    </location>
</feature>
<keyword evidence="3" id="KW-1185">Reference proteome</keyword>
<reference evidence="3" key="1">
    <citation type="submission" date="2017-03" db="EMBL/GenBank/DDBJ databases">
        <title>Genomes of endolithic fungi from Antarctica.</title>
        <authorList>
            <person name="Coleine C."/>
            <person name="Masonjones S."/>
            <person name="Stajich J.E."/>
        </authorList>
    </citation>
    <scope>NUCLEOTIDE SEQUENCE [LARGE SCALE GENOMIC DNA]</scope>
    <source>
        <strain evidence="3">CCFEE 5527</strain>
    </source>
</reference>
<dbReference type="InParanoid" id="A0A1V8SBT7"/>
<gene>
    <name evidence="2" type="ORF">B0A48_17298</name>
</gene>
<dbReference type="AlphaFoldDB" id="A0A1V8SBT7"/>